<dbReference type="GO" id="GO:0015977">
    <property type="term" value="P:carbon fixation"/>
    <property type="evidence" value="ECO:0007669"/>
    <property type="project" value="InterPro"/>
</dbReference>
<dbReference type="GO" id="GO:0005829">
    <property type="term" value="C:cytosol"/>
    <property type="evidence" value="ECO:0007669"/>
    <property type="project" value="TreeGrafter"/>
</dbReference>
<dbReference type="STRING" id="74649.A0A2P6SHE9"/>
<dbReference type="Pfam" id="PF00311">
    <property type="entry name" value="PEPcase"/>
    <property type="match status" value="1"/>
</dbReference>
<reference evidence="2 3" key="1">
    <citation type="journal article" date="2018" name="Nat. Genet.">
        <title>The Rosa genome provides new insights in the design of modern roses.</title>
        <authorList>
            <person name="Bendahmane M."/>
        </authorList>
    </citation>
    <scope>NUCLEOTIDE SEQUENCE [LARGE SCALE GENOMIC DNA]</scope>
    <source>
        <strain evidence="3">cv. Old Blush</strain>
    </source>
</reference>
<comment type="caution">
    <text evidence="2">The sequence shown here is derived from an EMBL/GenBank/DDBJ whole genome shotgun (WGS) entry which is preliminary data.</text>
</comment>
<dbReference type="OMA" id="NACHERS"/>
<dbReference type="EC" id="4.1.1.31" evidence="2"/>
<name>A0A2P6SHE9_ROSCH</name>
<dbReference type="GO" id="GO:0008964">
    <property type="term" value="F:phosphoenolpyruvate carboxylase activity"/>
    <property type="evidence" value="ECO:0007669"/>
    <property type="project" value="UniProtKB-EC"/>
</dbReference>
<dbReference type="EMBL" id="PDCK01000039">
    <property type="protein sequence ID" value="PRQ58103.1"/>
    <property type="molecule type" value="Genomic_DNA"/>
</dbReference>
<proteinExistence type="predicted"/>
<gene>
    <name evidence="2" type="ORF">RchiOBHm_Chr1g0355571</name>
</gene>
<sequence length="299" mass="34204">MRLAGMEDTAELLEKKLASEISKMSLEEALTLAPVFSHHLNLMGIAEVHHRVCRQKNVNLVMIFLISFCSVVFPQTSFTILFASRLEVEIVLTAHPTQINRGTLQYKYIRLSHLLNLRDRPDLTSEDRDMVIEDLVQEITSVWQTDELRHHKPTPVDEAGAGLNIVEQSLWKAVPHYLCHLSNALKKVCLQIPHWEIGKPLPLKCTPIRFGSWMGGGRDGNSNVTAKVTKDVSLLSRWMTIDLYIREVDSLKFELSMNWCSNSLSKLAQEILEHSMTYCSYFQWSLILAAWYHVETTKA</sequence>
<dbReference type="GO" id="GO:0006099">
    <property type="term" value="P:tricarboxylic acid cycle"/>
    <property type="evidence" value="ECO:0007669"/>
    <property type="project" value="InterPro"/>
</dbReference>
<dbReference type="Gramene" id="PRQ58103">
    <property type="protein sequence ID" value="PRQ58103"/>
    <property type="gene ID" value="RchiOBHm_Chr1g0355571"/>
</dbReference>
<dbReference type="AlphaFoldDB" id="A0A2P6SHE9"/>
<protein>
    <submittedName>
        <fullName evidence="2">Putative phosphoenolpyruvate carboxylase</fullName>
        <ecNumber evidence="2">4.1.1.31</ecNumber>
    </submittedName>
</protein>
<evidence type="ECO:0000313" key="2">
    <source>
        <dbReference type="EMBL" id="PRQ58103.1"/>
    </source>
</evidence>
<evidence type="ECO:0000256" key="1">
    <source>
        <dbReference type="SAM" id="Phobius"/>
    </source>
</evidence>
<keyword evidence="1" id="KW-0812">Transmembrane</keyword>
<evidence type="ECO:0000313" key="3">
    <source>
        <dbReference type="Proteomes" id="UP000238479"/>
    </source>
</evidence>
<keyword evidence="3" id="KW-1185">Reference proteome</keyword>
<dbReference type="InterPro" id="IPR015813">
    <property type="entry name" value="Pyrv/PenolPyrv_kinase-like_dom"/>
</dbReference>
<dbReference type="Proteomes" id="UP000238479">
    <property type="component" value="Chromosome 1"/>
</dbReference>
<organism evidence="2 3">
    <name type="scientific">Rosa chinensis</name>
    <name type="common">China rose</name>
    <dbReference type="NCBI Taxonomy" id="74649"/>
    <lineage>
        <taxon>Eukaryota</taxon>
        <taxon>Viridiplantae</taxon>
        <taxon>Streptophyta</taxon>
        <taxon>Embryophyta</taxon>
        <taxon>Tracheophyta</taxon>
        <taxon>Spermatophyta</taxon>
        <taxon>Magnoliopsida</taxon>
        <taxon>eudicotyledons</taxon>
        <taxon>Gunneridae</taxon>
        <taxon>Pentapetalae</taxon>
        <taxon>rosids</taxon>
        <taxon>fabids</taxon>
        <taxon>Rosales</taxon>
        <taxon>Rosaceae</taxon>
        <taxon>Rosoideae</taxon>
        <taxon>Rosoideae incertae sedis</taxon>
        <taxon>Rosa</taxon>
    </lineage>
</organism>
<feature type="transmembrane region" description="Helical" evidence="1">
    <location>
        <begin position="60"/>
        <end position="83"/>
    </location>
</feature>
<dbReference type="PRINTS" id="PR00150">
    <property type="entry name" value="PEPCARBXLASE"/>
</dbReference>
<dbReference type="Gene3D" id="1.20.1440.90">
    <property type="entry name" value="Phosphoenolpyruvate/pyruvate domain"/>
    <property type="match status" value="1"/>
</dbReference>
<accession>A0A2P6SHE9</accession>
<keyword evidence="1" id="KW-0472">Membrane</keyword>
<dbReference type="InterPro" id="IPR021135">
    <property type="entry name" value="PEP_COase"/>
</dbReference>
<keyword evidence="1" id="KW-1133">Transmembrane helix</keyword>
<dbReference type="PANTHER" id="PTHR30523">
    <property type="entry name" value="PHOSPHOENOLPYRUVATE CARBOXYLASE"/>
    <property type="match status" value="1"/>
</dbReference>
<dbReference type="PANTHER" id="PTHR30523:SF6">
    <property type="entry name" value="PHOSPHOENOLPYRUVATE CARBOXYLASE"/>
    <property type="match status" value="1"/>
</dbReference>
<keyword evidence="2" id="KW-0670">Pyruvate</keyword>
<keyword evidence="2" id="KW-0456">Lyase</keyword>
<dbReference type="SUPFAM" id="SSF51621">
    <property type="entry name" value="Phosphoenolpyruvate/pyruvate domain"/>
    <property type="match status" value="1"/>
</dbReference>